<feature type="transmembrane region" description="Helical" evidence="1">
    <location>
        <begin position="354"/>
        <end position="373"/>
    </location>
</feature>
<comment type="caution">
    <text evidence="2">The sequence shown here is derived from an EMBL/GenBank/DDBJ whole genome shotgun (WGS) entry which is preliminary data.</text>
</comment>
<feature type="transmembrane region" description="Helical" evidence="1">
    <location>
        <begin position="327"/>
        <end position="347"/>
    </location>
</feature>
<proteinExistence type="predicted"/>
<evidence type="ECO:0000256" key="1">
    <source>
        <dbReference type="SAM" id="Phobius"/>
    </source>
</evidence>
<protein>
    <recommendedName>
        <fullName evidence="4">O-antigen ligase</fullName>
    </recommendedName>
</protein>
<reference evidence="2 3" key="1">
    <citation type="submission" date="2019-03" db="EMBL/GenBank/DDBJ databases">
        <title>Genomic Encyclopedia of Archaeal and Bacterial Type Strains, Phase II (KMG-II): from individual species to whole genera.</title>
        <authorList>
            <person name="Goeker M."/>
        </authorList>
    </citation>
    <scope>NUCLEOTIDE SEQUENCE [LARGE SCALE GENOMIC DNA]</scope>
    <source>
        <strain evidence="2 3">DSM 45499</strain>
    </source>
</reference>
<dbReference type="InterPro" id="IPR051533">
    <property type="entry name" value="WaaL-like"/>
</dbReference>
<feature type="transmembrane region" description="Helical" evidence="1">
    <location>
        <begin position="134"/>
        <end position="156"/>
    </location>
</feature>
<feature type="transmembrane region" description="Helical" evidence="1">
    <location>
        <begin position="77"/>
        <end position="96"/>
    </location>
</feature>
<organism evidence="2 3">
    <name type="scientific">Actinophytocola oryzae</name>
    <dbReference type="NCBI Taxonomy" id="502181"/>
    <lineage>
        <taxon>Bacteria</taxon>
        <taxon>Bacillati</taxon>
        <taxon>Actinomycetota</taxon>
        <taxon>Actinomycetes</taxon>
        <taxon>Pseudonocardiales</taxon>
        <taxon>Pseudonocardiaceae</taxon>
    </lineage>
</organism>
<keyword evidence="1" id="KW-0812">Transmembrane</keyword>
<evidence type="ECO:0000313" key="2">
    <source>
        <dbReference type="EMBL" id="TDV46901.1"/>
    </source>
</evidence>
<feature type="transmembrane region" description="Helical" evidence="1">
    <location>
        <begin position="245"/>
        <end position="268"/>
    </location>
</feature>
<feature type="transmembrane region" description="Helical" evidence="1">
    <location>
        <begin position="20"/>
        <end position="42"/>
    </location>
</feature>
<dbReference type="EMBL" id="SOCP01000010">
    <property type="protein sequence ID" value="TDV46901.1"/>
    <property type="molecule type" value="Genomic_DNA"/>
</dbReference>
<feature type="transmembrane region" description="Helical" evidence="1">
    <location>
        <begin position="48"/>
        <end position="65"/>
    </location>
</feature>
<feature type="transmembrane region" description="Helical" evidence="1">
    <location>
        <begin position="102"/>
        <end position="122"/>
    </location>
</feature>
<accession>A0A4V3FSC6</accession>
<dbReference type="OrthoDB" id="3807821at2"/>
<name>A0A4V3FSC6_9PSEU</name>
<feature type="transmembrane region" description="Helical" evidence="1">
    <location>
        <begin position="199"/>
        <end position="215"/>
    </location>
</feature>
<keyword evidence="3" id="KW-1185">Reference proteome</keyword>
<feature type="transmembrane region" description="Helical" evidence="1">
    <location>
        <begin position="176"/>
        <end position="192"/>
    </location>
</feature>
<sequence length="399" mass="42209">MTVAAQRPLATVEAPTAPRLLWLVWALLVTNTLGSQGAVTLVPIPRPVAQMVTMGAVVAAFVFALMLNPRVRLRPSAYLLILSFLVVVSIVSSMRLESGYGALFRCFRYTMFVGTLWLLTAFWDDWLAFVKTHVRTMAAVLGTVALGLVVSPGTAMPGLYGGRLVGAIWPLTPPQVGFYSATVAGLVILLWLGRKTTGISVFVIALPAIALLLLSHTRTALLGLVGGLVLAIVSLLTTSTRARRAITTTVIVGGATALLAGAAIQTWFARGQTDLSELTGRQKVWDALLAAPRTLSEQLFGVGLTNKSFDGLPIDSSWLAVYQEQGLIGLALVAAFLLTLFGVAALRPPSLTRALALFLIVYSVIASYTEAGLGDASPYLLNLAIAAVLLTVVRPGASE</sequence>
<feature type="transmembrane region" description="Helical" evidence="1">
    <location>
        <begin position="221"/>
        <end position="238"/>
    </location>
</feature>
<evidence type="ECO:0000313" key="3">
    <source>
        <dbReference type="Proteomes" id="UP000294927"/>
    </source>
</evidence>
<dbReference type="PANTHER" id="PTHR37422:SF13">
    <property type="entry name" value="LIPOPOLYSACCHARIDE BIOSYNTHESIS PROTEIN PA4999-RELATED"/>
    <property type="match status" value="1"/>
</dbReference>
<dbReference type="AlphaFoldDB" id="A0A4V3FSC6"/>
<dbReference type="Proteomes" id="UP000294927">
    <property type="component" value="Unassembled WGS sequence"/>
</dbReference>
<dbReference type="PANTHER" id="PTHR37422">
    <property type="entry name" value="TEICHURONIC ACID BIOSYNTHESIS PROTEIN TUAE"/>
    <property type="match status" value="1"/>
</dbReference>
<keyword evidence="1" id="KW-1133">Transmembrane helix</keyword>
<evidence type="ECO:0008006" key="4">
    <source>
        <dbReference type="Google" id="ProtNLM"/>
    </source>
</evidence>
<keyword evidence="1" id="KW-0472">Membrane</keyword>
<dbReference type="RefSeq" id="WP_133905423.1">
    <property type="nucleotide sequence ID" value="NZ_SOCP01000010.1"/>
</dbReference>
<gene>
    <name evidence="2" type="ORF">CLV71_11084</name>
</gene>